<dbReference type="Proteomes" id="UP000694523">
    <property type="component" value="Unplaced"/>
</dbReference>
<evidence type="ECO:0008006" key="4">
    <source>
        <dbReference type="Google" id="ProtNLM"/>
    </source>
</evidence>
<proteinExistence type="inferred from homology"/>
<dbReference type="SUPFAM" id="SSF52833">
    <property type="entry name" value="Thioredoxin-like"/>
    <property type="match status" value="1"/>
</dbReference>
<protein>
    <recommendedName>
        <fullName evidence="4">SH3 domain-binding glutamic acid-rich-like protein</fullName>
    </recommendedName>
</protein>
<evidence type="ECO:0000256" key="1">
    <source>
        <dbReference type="ARBA" id="ARBA00007764"/>
    </source>
</evidence>
<evidence type="ECO:0000313" key="2">
    <source>
        <dbReference type="Ensembl" id="ENSNMLP00000032531.1"/>
    </source>
</evidence>
<dbReference type="InterPro" id="IPR051033">
    <property type="entry name" value="SH3BGR"/>
</dbReference>
<dbReference type="GO" id="GO:0005737">
    <property type="term" value="C:cytoplasm"/>
    <property type="evidence" value="ECO:0007669"/>
    <property type="project" value="TreeGrafter"/>
</dbReference>
<dbReference type="InterPro" id="IPR006993">
    <property type="entry name" value="Glut_rich_SH3-bd"/>
</dbReference>
<keyword evidence="3" id="KW-1185">Reference proteome</keyword>
<comment type="similarity">
    <text evidence="1">Belongs to the SH3BGR family.</text>
</comment>
<dbReference type="PANTHER" id="PTHR12232">
    <property type="entry name" value="SH3 DOMAIN-BINDING GLUTAMIC ACID-RICH-LIKE PROTEIN"/>
    <property type="match status" value="1"/>
</dbReference>
<evidence type="ECO:0000313" key="3">
    <source>
        <dbReference type="Proteomes" id="UP000694523"/>
    </source>
</evidence>
<reference evidence="2" key="2">
    <citation type="submission" date="2025-09" db="UniProtKB">
        <authorList>
            <consortium name="Ensembl"/>
        </authorList>
    </citation>
    <scope>IDENTIFICATION</scope>
</reference>
<sequence length="91" mass="10120">MSVQVFVSSISGNREMKEQQQRIQMVLSSKKIAFKEVDISQDTAHKDLMRRIAGDPKALPPQICNGAVYCGDFAAFESAIEAENLEAFLKL</sequence>
<dbReference type="Gene3D" id="3.40.30.10">
    <property type="entry name" value="Glutaredoxin"/>
    <property type="match status" value="1"/>
</dbReference>
<organism evidence="2 3">
    <name type="scientific">Neogobius melanostomus</name>
    <name type="common">round goby</name>
    <dbReference type="NCBI Taxonomy" id="47308"/>
    <lineage>
        <taxon>Eukaryota</taxon>
        <taxon>Metazoa</taxon>
        <taxon>Chordata</taxon>
        <taxon>Craniata</taxon>
        <taxon>Vertebrata</taxon>
        <taxon>Euteleostomi</taxon>
        <taxon>Actinopterygii</taxon>
        <taxon>Neopterygii</taxon>
        <taxon>Teleostei</taxon>
        <taxon>Neoteleostei</taxon>
        <taxon>Acanthomorphata</taxon>
        <taxon>Gobiaria</taxon>
        <taxon>Gobiiformes</taxon>
        <taxon>Gobioidei</taxon>
        <taxon>Gobiidae</taxon>
        <taxon>Benthophilinae</taxon>
        <taxon>Neogobiini</taxon>
        <taxon>Neogobius</taxon>
    </lineage>
</organism>
<name>A0A8C6U7S1_9GOBI</name>
<dbReference type="PANTHER" id="PTHR12232:SF15">
    <property type="entry name" value="SH3 DOMAIN-BINDING GLUTAMIC ACID-RICH PROTEIN HOMOLOG"/>
    <property type="match status" value="1"/>
</dbReference>
<accession>A0A8C6U7S1</accession>
<dbReference type="InterPro" id="IPR036249">
    <property type="entry name" value="Thioredoxin-like_sf"/>
</dbReference>
<dbReference type="Pfam" id="PF04908">
    <property type="entry name" value="SH3BGR"/>
    <property type="match status" value="1"/>
</dbReference>
<dbReference type="Ensembl" id="ENSNMLT00000036222.1">
    <property type="protein sequence ID" value="ENSNMLP00000032531.1"/>
    <property type="gene ID" value="ENSNMLG00000020315.1"/>
</dbReference>
<dbReference type="AlphaFoldDB" id="A0A8C6U7S1"/>
<reference evidence="2" key="1">
    <citation type="submission" date="2025-08" db="UniProtKB">
        <authorList>
            <consortium name="Ensembl"/>
        </authorList>
    </citation>
    <scope>IDENTIFICATION</scope>
</reference>